<evidence type="ECO:0000313" key="4">
    <source>
        <dbReference type="EMBL" id="KAK9836862.1"/>
    </source>
</evidence>
<dbReference type="EMBL" id="JALJOS010000007">
    <property type="protein sequence ID" value="KAK9836862.1"/>
    <property type="molecule type" value="Genomic_DNA"/>
</dbReference>
<dbReference type="GO" id="GO:0070971">
    <property type="term" value="C:endoplasmic reticulum exit site"/>
    <property type="evidence" value="ECO:0007669"/>
    <property type="project" value="TreeGrafter"/>
</dbReference>
<dbReference type="InterPro" id="IPR040251">
    <property type="entry name" value="SEC31-like"/>
</dbReference>
<sequence length="108" mass="12147">MHLLLSPIPLQSVMQLFSDCASVSQAPGKRREMDRASQVLGALFWSLNEGEPSEGVKPKLQQLGAAFARQDWDTALQIQMGLTSTDWDKCKSWLSVLKRLIKQRQTMS</sequence>
<dbReference type="GO" id="GO:0090110">
    <property type="term" value="P:COPII-coated vesicle cargo loading"/>
    <property type="evidence" value="ECO:0007669"/>
    <property type="project" value="TreeGrafter"/>
</dbReference>
<dbReference type="GO" id="GO:0005198">
    <property type="term" value="F:structural molecule activity"/>
    <property type="evidence" value="ECO:0007669"/>
    <property type="project" value="TreeGrafter"/>
</dbReference>
<evidence type="ECO:0000256" key="1">
    <source>
        <dbReference type="ARBA" id="ARBA00022448"/>
    </source>
</evidence>
<evidence type="ECO:0000313" key="5">
    <source>
        <dbReference type="Proteomes" id="UP001438707"/>
    </source>
</evidence>
<reference evidence="4 5" key="1">
    <citation type="journal article" date="2024" name="Nat. Commun.">
        <title>Phylogenomics reveals the evolutionary origins of lichenization in chlorophyte algae.</title>
        <authorList>
            <person name="Puginier C."/>
            <person name="Libourel C."/>
            <person name="Otte J."/>
            <person name="Skaloud P."/>
            <person name="Haon M."/>
            <person name="Grisel S."/>
            <person name="Petersen M."/>
            <person name="Berrin J.G."/>
            <person name="Delaux P.M."/>
            <person name="Dal Grande F."/>
            <person name="Keller J."/>
        </authorList>
    </citation>
    <scope>NUCLEOTIDE SEQUENCE [LARGE SCALE GENOMIC DNA]</scope>
    <source>
        <strain evidence="4 5">SAG 2145</strain>
    </source>
</reference>
<dbReference type="Gene3D" id="1.20.940.10">
    <property type="entry name" value="Functional domain of the splicing factor Prp18"/>
    <property type="match status" value="1"/>
</dbReference>
<dbReference type="PANTHER" id="PTHR13923">
    <property type="entry name" value="SEC31-RELATED PROTEIN"/>
    <property type="match status" value="1"/>
</dbReference>
<keyword evidence="2" id="KW-0853">WD repeat</keyword>
<accession>A0AAW1RSX2</accession>
<dbReference type="Proteomes" id="UP001438707">
    <property type="component" value="Unassembled WGS sequence"/>
</dbReference>
<dbReference type="AlphaFoldDB" id="A0AAW1RSX2"/>
<dbReference type="PANTHER" id="PTHR13923:SF11">
    <property type="entry name" value="SECRETORY 31, ISOFORM D"/>
    <property type="match status" value="1"/>
</dbReference>
<protein>
    <recommendedName>
        <fullName evidence="6">SRA1/Sec31 domain-containing protein</fullName>
    </recommendedName>
</protein>
<proteinExistence type="predicted"/>
<keyword evidence="1" id="KW-0813">Transport</keyword>
<organism evidence="4 5">
    <name type="scientific">Apatococcus lobatus</name>
    <dbReference type="NCBI Taxonomy" id="904363"/>
    <lineage>
        <taxon>Eukaryota</taxon>
        <taxon>Viridiplantae</taxon>
        <taxon>Chlorophyta</taxon>
        <taxon>core chlorophytes</taxon>
        <taxon>Trebouxiophyceae</taxon>
        <taxon>Chlorellales</taxon>
        <taxon>Chlorellaceae</taxon>
        <taxon>Apatococcus</taxon>
    </lineage>
</organism>
<evidence type="ECO:0008006" key="6">
    <source>
        <dbReference type="Google" id="ProtNLM"/>
    </source>
</evidence>
<name>A0AAW1RSX2_9CHLO</name>
<dbReference type="GO" id="GO:0030127">
    <property type="term" value="C:COPII vesicle coat"/>
    <property type="evidence" value="ECO:0007669"/>
    <property type="project" value="TreeGrafter"/>
</dbReference>
<dbReference type="GO" id="GO:0007029">
    <property type="term" value="P:endoplasmic reticulum organization"/>
    <property type="evidence" value="ECO:0007669"/>
    <property type="project" value="TreeGrafter"/>
</dbReference>
<comment type="caution">
    <text evidence="4">The sequence shown here is derived from an EMBL/GenBank/DDBJ whole genome shotgun (WGS) entry which is preliminary data.</text>
</comment>
<evidence type="ECO:0000256" key="2">
    <source>
        <dbReference type="ARBA" id="ARBA00022574"/>
    </source>
</evidence>
<keyword evidence="3" id="KW-0677">Repeat</keyword>
<evidence type="ECO:0000256" key="3">
    <source>
        <dbReference type="ARBA" id="ARBA00022737"/>
    </source>
</evidence>
<gene>
    <name evidence="4" type="ORF">WJX74_009784</name>
</gene>
<keyword evidence="5" id="KW-1185">Reference proteome</keyword>